<protein>
    <submittedName>
        <fullName evidence="1">Ankyrin repeat-containing domain protein</fullName>
    </submittedName>
</protein>
<gene>
    <name evidence="1" type="ORF">F5144DRAFT_459547</name>
</gene>
<sequence length="200" mass="21431">APLNRANSEGWTVLIEAAHRDLPTVCRILLERGADPNLMEDLGKVALHGAARVGSASIVRDLLAKDSVVNQAMADHKAKARALCDAVEYGHREVAAYLLDMGCPVNGTDSDSVPIARTQLDHHSRTVQLLVQRGADLNRVVSPGGQVLSRAAALGAFESVKILVDGGAELEGESNGYTPLCSAIYWERLDIVRFLLERGA</sequence>
<proteinExistence type="predicted"/>
<keyword evidence="2" id="KW-1185">Reference proteome</keyword>
<feature type="non-terminal residue" evidence="1">
    <location>
        <position position="200"/>
    </location>
</feature>
<dbReference type="EMBL" id="JAGIZQ010000005">
    <property type="protein sequence ID" value="KAH6628316.1"/>
    <property type="molecule type" value="Genomic_DNA"/>
</dbReference>
<comment type="caution">
    <text evidence="1">The sequence shown here is derived from an EMBL/GenBank/DDBJ whole genome shotgun (WGS) entry which is preliminary data.</text>
</comment>
<name>A0ACB7P521_9PEZI</name>
<reference evidence="1 2" key="1">
    <citation type="journal article" date="2021" name="Nat. Commun.">
        <title>Genetic determinants of endophytism in the Arabidopsis root mycobiome.</title>
        <authorList>
            <person name="Mesny F."/>
            <person name="Miyauchi S."/>
            <person name="Thiergart T."/>
            <person name="Pickel B."/>
            <person name="Atanasova L."/>
            <person name="Karlsson M."/>
            <person name="Huettel B."/>
            <person name="Barry K.W."/>
            <person name="Haridas S."/>
            <person name="Chen C."/>
            <person name="Bauer D."/>
            <person name="Andreopoulos W."/>
            <person name="Pangilinan J."/>
            <person name="LaButti K."/>
            <person name="Riley R."/>
            <person name="Lipzen A."/>
            <person name="Clum A."/>
            <person name="Drula E."/>
            <person name="Henrissat B."/>
            <person name="Kohler A."/>
            <person name="Grigoriev I.V."/>
            <person name="Martin F.M."/>
            <person name="Hacquard S."/>
        </authorList>
    </citation>
    <scope>NUCLEOTIDE SEQUENCE [LARGE SCALE GENOMIC DNA]</scope>
    <source>
        <strain evidence="1 2">MPI-SDFR-AT-0079</strain>
    </source>
</reference>
<feature type="non-terminal residue" evidence="1">
    <location>
        <position position="1"/>
    </location>
</feature>
<evidence type="ECO:0000313" key="2">
    <source>
        <dbReference type="Proteomes" id="UP000724584"/>
    </source>
</evidence>
<organism evidence="1 2">
    <name type="scientific">Chaetomium tenue</name>
    <dbReference type="NCBI Taxonomy" id="1854479"/>
    <lineage>
        <taxon>Eukaryota</taxon>
        <taxon>Fungi</taxon>
        <taxon>Dikarya</taxon>
        <taxon>Ascomycota</taxon>
        <taxon>Pezizomycotina</taxon>
        <taxon>Sordariomycetes</taxon>
        <taxon>Sordariomycetidae</taxon>
        <taxon>Sordariales</taxon>
        <taxon>Chaetomiaceae</taxon>
        <taxon>Chaetomium</taxon>
    </lineage>
</organism>
<accession>A0ACB7P521</accession>
<dbReference type="Proteomes" id="UP000724584">
    <property type="component" value="Unassembled WGS sequence"/>
</dbReference>
<evidence type="ECO:0000313" key="1">
    <source>
        <dbReference type="EMBL" id="KAH6628316.1"/>
    </source>
</evidence>